<evidence type="ECO:0000256" key="2">
    <source>
        <dbReference type="SAM" id="Phobius"/>
    </source>
</evidence>
<keyword evidence="2" id="KW-0812">Transmembrane</keyword>
<proteinExistence type="predicted"/>
<feature type="compositionally biased region" description="Basic and acidic residues" evidence="1">
    <location>
        <begin position="8"/>
        <end position="24"/>
    </location>
</feature>
<sequence length="175" mass="19092">MCHYGSVADHESSRPSSEHGASERTVLEVKPAHQAVIVIGLTVVGIALGVVAPFLMQWADGQDWLPFEGPRRLLEKLSSTVGSWILIAIGAVAGVLAGLGIAGELSKISISADEVIIIKGSKKKRFSRAQVTRAMYDDRHLVLRDDRDADLIREDLDVAKDDVLTAFRRHGWPTE</sequence>
<gene>
    <name evidence="4" type="ORF">SAMN04489812_2302</name>
</gene>
<accession>A0A1H1T8V4</accession>
<organism evidence="4 5">
    <name type="scientific">Microlunatus soli</name>
    <dbReference type="NCBI Taxonomy" id="630515"/>
    <lineage>
        <taxon>Bacteria</taxon>
        <taxon>Bacillati</taxon>
        <taxon>Actinomycetota</taxon>
        <taxon>Actinomycetes</taxon>
        <taxon>Propionibacteriales</taxon>
        <taxon>Propionibacteriaceae</taxon>
        <taxon>Microlunatus</taxon>
    </lineage>
</organism>
<evidence type="ECO:0000256" key="1">
    <source>
        <dbReference type="SAM" id="MobiDB-lite"/>
    </source>
</evidence>
<dbReference type="STRING" id="630515.SAMN04489812_2302"/>
<name>A0A1H1T8V4_9ACTN</name>
<keyword evidence="5" id="KW-1185">Reference proteome</keyword>
<dbReference type="EMBL" id="LT629772">
    <property type="protein sequence ID" value="SDS56695.1"/>
    <property type="molecule type" value="Genomic_DNA"/>
</dbReference>
<protein>
    <recommendedName>
        <fullName evidence="3">YqeB PH domain-containing protein</fullName>
    </recommendedName>
</protein>
<feature type="domain" description="YqeB PH" evidence="3">
    <location>
        <begin position="25"/>
        <end position="174"/>
    </location>
</feature>
<dbReference type="AlphaFoldDB" id="A0A1H1T8V4"/>
<feature type="region of interest" description="Disordered" evidence="1">
    <location>
        <begin position="1"/>
        <end position="24"/>
    </location>
</feature>
<dbReference type="Pfam" id="PF23494">
    <property type="entry name" value="bPH_10"/>
    <property type="match status" value="1"/>
</dbReference>
<dbReference type="InterPro" id="IPR057798">
    <property type="entry name" value="PH_YqeB"/>
</dbReference>
<keyword evidence="2" id="KW-0472">Membrane</keyword>
<feature type="transmembrane region" description="Helical" evidence="2">
    <location>
        <begin position="81"/>
        <end position="102"/>
    </location>
</feature>
<feature type="transmembrane region" description="Helical" evidence="2">
    <location>
        <begin position="35"/>
        <end position="56"/>
    </location>
</feature>
<evidence type="ECO:0000259" key="3">
    <source>
        <dbReference type="Pfam" id="PF23494"/>
    </source>
</evidence>
<evidence type="ECO:0000313" key="5">
    <source>
        <dbReference type="Proteomes" id="UP000199103"/>
    </source>
</evidence>
<keyword evidence="2" id="KW-1133">Transmembrane helix</keyword>
<reference evidence="4 5" key="1">
    <citation type="submission" date="2016-10" db="EMBL/GenBank/DDBJ databases">
        <authorList>
            <person name="de Groot N.N."/>
        </authorList>
    </citation>
    <scope>NUCLEOTIDE SEQUENCE [LARGE SCALE GENOMIC DNA]</scope>
    <source>
        <strain evidence="4 5">DSM 21800</strain>
    </source>
</reference>
<dbReference type="Proteomes" id="UP000199103">
    <property type="component" value="Chromosome I"/>
</dbReference>
<evidence type="ECO:0000313" key="4">
    <source>
        <dbReference type="EMBL" id="SDS56695.1"/>
    </source>
</evidence>